<protein>
    <submittedName>
        <fullName evidence="1">Gamma-glutamylcyclotransferase</fullName>
    </submittedName>
</protein>
<accession>A0ABU5YIT5</accession>
<dbReference type="Proteomes" id="UP001299046">
    <property type="component" value="Unassembled WGS sequence"/>
</dbReference>
<organism evidence="1 2">
    <name type="scientific">[Mycobacterium] zoologicum</name>
    <dbReference type="NCBI Taxonomy" id="2872311"/>
    <lineage>
        <taxon>Bacteria</taxon>
        <taxon>Bacillati</taxon>
        <taxon>Actinomycetota</taxon>
        <taxon>Actinomycetes</taxon>
        <taxon>Mycobacteriales</taxon>
        <taxon>Mycobacteriaceae</taxon>
        <taxon>Mycolicibacter</taxon>
    </lineage>
</organism>
<name>A0ABU5YIT5_9MYCO</name>
<evidence type="ECO:0000313" key="2">
    <source>
        <dbReference type="Proteomes" id="UP001299046"/>
    </source>
</evidence>
<gene>
    <name evidence="1" type="ORF">KV112_04020</name>
</gene>
<dbReference type="Gene3D" id="3.10.490.10">
    <property type="entry name" value="Gamma-glutamyl cyclotransferase-like"/>
    <property type="match status" value="1"/>
</dbReference>
<dbReference type="RefSeq" id="WP_224861779.1">
    <property type="nucleotide sequence ID" value="NZ_JAYJJT010000003.1"/>
</dbReference>
<comment type="caution">
    <text evidence="1">The sequence shown here is derived from an EMBL/GenBank/DDBJ whole genome shotgun (WGS) entry which is preliminary data.</text>
</comment>
<dbReference type="EMBL" id="JAYJJT010000003">
    <property type="protein sequence ID" value="MEB3048914.1"/>
    <property type="molecule type" value="Genomic_DNA"/>
</dbReference>
<sequence length="214" mass="24118">MSDWTRLPASKWPEYPYPGERPDTSWRLVGDWVHALARVDDMWIDTHTGETVDPDGRRYVLAYGSNANPMKLLREAKKRDLRDVAVLDATVRGAQAVWSSGRRRADRRLVATIVEKPGHSERCPVLAVPADDLPKVDGWEGYDANQADNPWYVRQSFWGTCTVESDAAATTPEHIGDAWVYVGGSNRQPAVHQGRYVPLSEFGYDDVEGLFPYD</sequence>
<evidence type="ECO:0000313" key="1">
    <source>
        <dbReference type="EMBL" id="MEB3048914.1"/>
    </source>
</evidence>
<proteinExistence type="predicted"/>
<reference evidence="1 2" key="1">
    <citation type="submission" date="2023-12" db="EMBL/GenBank/DDBJ databases">
        <title>Description of new species of Mycobacterium terrae complex isolated from sewage at the Sao Paulo Zoological Park Foundation in Brazil.</title>
        <authorList>
            <person name="Romagnoli C.L."/>
            <person name="Conceicao E.C."/>
            <person name="Machado E."/>
            <person name="Barreto L.B.P.F."/>
            <person name="Sharma A."/>
            <person name="Silva N.M."/>
            <person name="Marques L.E."/>
            <person name="Juliana M.A."/>
            <person name="Lourenco M.C.S."/>
            <person name="Digiampietri L.A."/>
            <person name="Suffys P.N."/>
            <person name="Viana-Niero C."/>
        </authorList>
    </citation>
    <scope>NUCLEOTIDE SEQUENCE [LARGE SCALE GENOMIC DNA]</scope>
    <source>
        <strain evidence="1 2">MYC123</strain>
    </source>
</reference>
<keyword evidence="2" id="KW-1185">Reference proteome</keyword>